<dbReference type="eggNOG" id="KOG4362">
    <property type="taxonomic scope" value="Eukaryota"/>
</dbReference>
<sequence length="738" mass="77751">MESRALSRRSAVQQECKRCHQKMGHLDRAAFSAHVETCTGKQPKPTRLPAAARAEPATPTKPAAEDDAPPSDATREVFGSPAKAVQNTYGSAKGRTPVSSAALAFDALVQSPGAGGSSAKPLEHVAAAVSVVDAAGAAENEDAEDESDRLQIILGNLGAKITPRVIVGQTTHLVFRSGQKGWLRQATENAIPVVTPEWVYACESGNLVADTDQYRAPDAAHLAGTKTAVSNATMPPTSNAASAPGQPSDESTPPSDESTPPSAPSSSKTAAAALTSLRVVTVLDALDDAPQSIAQVRGQEEQVEKVGDQENNDPAESSKLATPPKRGRGRGKAAPTNAVAEQPSPVPINSTSDGANEEVAPQPAFGDDTPSKSPRGRKPKGSVTFADAPVVADKTSVPSTASPMQVDDVQQTPTTGVKPPIKVVESPAAAEASTSGSSPRTAQRARKQTQMQTTPDSGDSKKAVAARARAASAAESQADEVPAEPASSISPVGVSARGTPRRKAASKSSIVESDEVEHVSPSKRTQPQLSPANVRRPRLEHSIALTSLDQEIRDTIEAGIAHLGVYELTDDVRFDTTHVVVGEARRTLAVYKGLVAGCWIVSPDWVLQSIEAGSWISEEPFEMERAFEFAPVYRLEQSTTHDEEGEPEPRLFQGLRAFISIECNPPRKELAAIVSLGGGEVVDKLEDASACIGPTSARIPSKCVHLKEAWLLDSVLNHKILPQSPAEFREKVATEMFL</sequence>
<feature type="compositionally biased region" description="Low complexity" evidence="1">
    <location>
        <begin position="45"/>
        <end position="62"/>
    </location>
</feature>
<evidence type="ECO:0000256" key="1">
    <source>
        <dbReference type="SAM" id="MobiDB-lite"/>
    </source>
</evidence>
<evidence type="ECO:0000259" key="2">
    <source>
        <dbReference type="PROSITE" id="PS50172"/>
    </source>
</evidence>
<protein>
    <recommendedName>
        <fullName evidence="2">BRCT domain-containing protein</fullName>
    </recommendedName>
</protein>
<dbReference type="EMBL" id="KE346360">
    <property type="protein sequence ID" value="KJE89584.1"/>
    <property type="molecule type" value="Genomic_DNA"/>
</dbReference>
<feature type="compositionally biased region" description="Low complexity" evidence="1">
    <location>
        <begin position="463"/>
        <end position="476"/>
    </location>
</feature>
<name>A0A0D2X0S8_CAPO3</name>
<evidence type="ECO:0000313" key="3">
    <source>
        <dbReference type="EMBL" id="KJE89584.1"/>
    </source>
</evidence>
<dbReference type="PANTHER" id="PTHR14625">
    <property type="entry name" value="MICROCEPHALIN"/>
    <property type="match status" value="1"/>
</dbReference>
<feature type="compositionally biased region" description="Polar residues" evidence="1">
    <location>
        <begin position="396"/>
        <end position="415"/>
    </location>
</feature>
<feature type="domain" description="BRCT" evidence="2">
    <location>
        <begin position="647"/>
        <end position="728"/>
    </location>
</feature>
<feature type="compositionally biased region" description="Polar residues" evidence="1">
    <location>
        <begin position="432"/>
        <end position="441"/>
    </location>
</feature>
<dbReference type="STRING" id="595528.A0A0D2X0S8"/>
<dbReference type="InterPro" id="IPR022047">
    <property type="entry name" value="Microcephalin-like"/>
</dbReference>
<dbReference type="InterPro" id="IPR001357">
    <property type="entry name" value="BRCT_dom"/>
</dbReference>
<dbReference type="AlphaFoldDB" id="A0A0D2X0S8"/>
<dbReference type="Pfam" id="PF00533">
    <property type="entry name" value="BRCT"/>
    <property type="match status" value="1"/>
</dbReference>
<dbReference type="OrthoDB" id="2384350at2759"/>
<dbReference type="PhylomeDB" id="A0A0D2X0S8"/>
<feature type="region of interest" description="Disordered" evidence="1">
    <location>
        <begin position="229"/>
        <end position="270"/>
    </location>
</feature>
<evidence type="ECO:0000313" key="4">
    <source>
        <dbReference type="Proteomes" id="UP000008743"/>
    </source>
</evidence>
<feature type="region of interest" description="Disordered" evidence="1">
    <location>
        <begin position="37"/>
        <end position="77"/>
    </location>
</feature>
<feature type="compositionally biased region" description="Polar residues" evidence="1">
    <location>
        <begin position="448"/>
        <end position="457"/>
    </location>
</feature>
<dbReference type="GO" id="GO:0000278">
    <property type="term" value="P:mitotic cell cycle"/>
    <property type="evidence" value="ECO:0007669"/>
    <property type="project" value="TreeGrafter"/>
</dbReference>
<dbReference type="CDD" id="cd17751">
    <property type="entry name" value="BRCT_microcephalin_rpt3"/>
    <property type="match status" value="1"/>
</dbReference>
<feature type="region of interest" description="Disordered" evidence="1">
    <location>
        <begin position="297"/>
        <end position="535"/>
    </location>
</feature>
<organism evidence="3 4">
    <name type="scientific">Capsaspora owczarzaki (strain ATCC 30864)</name>
    <dbReference type="NCBI Taxonomy" id="595528"/>
    <lineage>
        <taxon>Eukaryota</taxon>
        <taxon>Filasterea</taxon>
        <taxon>Capsaspora</taxon>
    </lineage>
</organism>
<dbReference type="SMART" id="SM00292">
    <property type="entry name" value="BRCT"/>
    <property type="match status" value="3"/>
</dbReference>
<feature type="domain" description="BRCT" evidence="2">
    <location>
        <begin position="117"/>
        <end position="216"/>
    </location>
</feature>
<feature type="compositionally biased region" description="Polar residues" evidence="1">
    <location>
        <begin position="229"/>
        <end position="241"/>
    </location>
</feature>
<dbReference type="InterPro" id="IPR036420">
    <property type="entry name" value="BRCT_dom_sf"/>
</dbReference>
<dbReference type="Pfam" id="PF12738">
    <property type="entry name" value="PTCB-BRCT"/>
    <property type="match status" value="1"/>
</dbReference>
<keyword evidence="4" id="KW-1185">Reference proteome</keyword>
<proteinExistence type="predicted"/>
<dbReference type="InParanoid" id="A0A0D2X0S8"/>
<dbReference type="PROSITE" id="PS50172">
    <property type="entry name" value="BRCT"/>
    <property type="match status" value="3"/>
</dbReference>
<feature type="compositionally biased region" description="Basic and acidic residues" evidence="1">
    <location>
        <begin position="298"/>
        <end position="308"/>
    </location>
</feature>
<dbReference type="SUPFAM" id="SSF52113">
    <property type="entry name" value="BRCT domain"/>
    <property type="match status" value="3"/>
</dbReference>
<dbReference type="Gene3D" id="3.40.50.10190">
    <property type="entry name" value="BRCT domain"/>
    <property type="match status" value="3"/>
</dbReference>
<accession>A0A0D2X0S8</accession>
<dbReference type="Proteomes" id="UP000008743">
    <property type="component" value="Unassembled WGS sequence"/>
</dbReference>
<gene>
    <name evidence="3" type="ORF">CAOG_001028</name>
</gene>
<feature type="domain" description="BRCT" evidence="2">
    <location>
        <begin position="567"/>
        <end position="623"/>
    </location>
</feature>
<feature type="compositionally biased region" description="Polar residues" evidence="1">
    <location>
        <begin position="522"/>
        <end position="531"/>
    </location>
</feature>
<reference evidence="4" key="1">
    <citation type="submission" date="2011-02" db="EMBL/GenBank/DDBJ databases">
        <title>The Genome Sequence of Capsaspora owczarzaki ATCC 30864.</title>
        <authorList>
            <person name="Russ C."/>
            <person name="Cuomo C."/>
            <person name="Burger G."/>
            <person name="Gray M.W."/>
            <person name="Holland P.W.H."/>
            <person name="King N."/>
            <person name="Lang F.B.F."/>
            <person name="Roger A.J."/>
            <person name="Ruiz-Trillo I."/>
            <person name="Young S.K."/>
            <person name="Zeng Q."/>
            <person name="Gargeya S."/>
            <person name="Alvarado L."/>
            <person name="Berlin A."/>
            <person name="Chapman S.B."/>
            <person name="Chen Z."/>
            <person name="Freedman E."/>
            <person name="Gellesch M."/>
            <person name="Goldberg J."/>
            <person name="Griggs A."/>
            <person name="Gujja S."/>
            <person name="Heilman E."/>
            <person name="Heiman D."/>
            <person name="Howarth C."/>
            <person name="Mehta T."/>
            <person name="Neiman D."/>
            <person name="Pearson M."/>
            <person name="Roberts A."/>
            <person name="Saif S."/>
            <person name="Shea T."/>
            <person name="Shenoy N."/>
            <person name="Sisk P."/>
            <person name="Stolte C."/>
            <person name="Sykes S."/>
            <person name="White J."/>
            <person name="Yandava C."/>
            <person name="Haas B."/>
            <person name="Nusbaum C."/>
            <person name="Birren B."/>
        </authorList>
    </citation>
    <scope>NUCLEOTIDE SEQUENCE</scope>
    <source>
        <strain evidence="4">ATCC 30864</strain>
    </source>
</reference>
<dbReference type="CDD" id="cd17736">
    <property type="entry name" value="BRCT_microcephalin_rpt2"/>
    <property type="match status" value="1"/>
</dbReference>
<feature type="compositionally biased region" description="Low complexity" evidence="1">
    <location>
        <begin position="247"/>
        <end position="270"/>
    </location>
</feature>
<dbReference type="PANTHER" id="PTHR14625:SF3">
    <property type="entry name" value="MICROCEPHALIN"/>
    <property type="match status" value="1"/>
</dbReference>
<dbReference type="RefSeq" id="XP_004365899.2">
    <property type="nucleotide sequence ID" value="XM_004365842.2"/>
</dbReference>